<evidence type="ECO:0000313" key="2">
    <source>
        <dbReference type="Proteomes" id="UP000484988"/>
    </source>
</evidence>
<dbReference type="EMBL" id="BLLG01000006">
    <property type="protein sequence ID" value="GFH36601.1"/>
    <property type="molecule type" value="Genomic_DNA"/>
</dbReference>
<organism evidence="1 2">
    <name type="scientific">Streptomyces pacificus</name>
    <dbReference type="NCBI Taxonomy" id="2705029"/>
    <lineage>
        <taxon>Bacteria</taxon>
        <taxon>Bacillati</taxon>
        <taxon>Actinomycetota</taxon>
        <taxon>Actinomycetes</taxon>
        <taxon>Kitasatosporales</taxon>
        <taxon>Streptomycetaceae</taxon>
        <taxon>Streptomyces</taxon>
    </lineage>
</organism>
<comment type="caution">
    <text evidence="1">The sequence shown here is derived from an EMBL/GenBank/DDBJ whole genome shotgun (WGS) entry which is preliminary data.</text>
</comment>
<dbReference type="RefSeq" id="WP_173264438.1">
    <property type="nucleotide sequence ID" value="NZ_BLLG01000006.1"/>
</dbReference>
<evidence type="ECO:0000313" key="1">
    <source>
        <dbReference type="EMBL" id="GFH36601.1"/>
    </source>
</evidence>
<reference evidence="1 2" key="1">
    <citation type="submission" date="2020-02" db="EMBL/GenBank/DDBJ databases">
        <title>Whole Genome Shotgun Sequence of Streptomyces sp. strain CWH03.</title>
        <authorList>
            <person name="Dohra H."/>
            <person name="Kodani S."/>
            <person name="Yamamura H."/>
        </authorList>
    </citation>
    <scope>NUCLEOTIDE SEQUENCE [LARGE SCALE GENOMIC DNA]</scope>
    <source>
        <strain evidence="1 2">CWH03</strain>
    </source>
</reference>
<dbReference type="Proteomes" id="UP000484988">
    <property type="component" value="Unassembled WGS sequence"/>
</dbReference>
<name>A0A6A0AW78_9ACTN</name>
<sequence>MTANTLPAYTGPQPRCAKCGNHGAYTRYLAHGLWGHGEPTDTSLGMESNERLHRECETCGHVWDEATVEQRPAEIADPYGLLHGVAADEEA</sequence>
<keyword evidence="2" id="KW-1185">Reference proteome</keyword>
<accession>A0A6A0AW78</accession>
<protein>
    <submittedName>
        <fullName evidence="1">Uncharacterized protein</fullName>
    </submittedName>
</protein>
<proteinExistence type="predicted"/>
<dbReference type="AlphaFoldDB" id="A0A6A0AW78"/>
<gene>
    <name evidence="1" type="ORF">SCWH03_28320</name>
</gene>